<dbReference type="RefSeq" id="XP_026664865.2">
    <property type="nucleotide sequence ID" value="XM_026809064.2"/>
</dbReference>
<dbReference type="CDD" id="cd02859">
    <property type="entry name" value="E_set_AMPKbeta_like_N"/>
    <property type="match status" value="1"/>
</dbReference>
<dbReference type="OrthoDB" id="531008at2759"/>
<evidence type="ECO:0000313" key="4">
    <source>
        <dbReference type="RefSeq" id="XP_008805656.2"/>
    </source>
</evidence>
<gene>
    <name evidence="4 5" type="primary">LOC103718558</name>
</gene>
<protein>
    <submittedName>
        <fullName evidence="4 5">Protein PTST homolog 3, chloroplastic isoform X1</fullName>
    </submittedName>
</protein>
<dbReference type="PANTHER" id="PTHR47434:SF2">
    <property type="entry name" value="PROTEIN PTST HOMOLOG 3, CHLOROPLASTIC"/>
    <property type="match status" value="1"/>
</dbReference>
<dbReference type="InterPro" id="IPR032640">
    <property type="entry name" value="AMPK1_CBM"/>
</dbReference>
<dbReference type="RefSeq" id="XP_008805656.2">
    <property type="nucleotide sequence ID" value="XM_008807434.4"/>
</dbReference>
<feature type="compositionally biased region" description="Polar residues" evidence="1">
    <location>
        <begin position="239"/>
        <end position="252"/>
    </location>
</feature>
<dbReference type="Proteomes" id="UP000228380">
    <property type="component" value="Chromosome 2"/>
</dbReference>
<name>A0A8B8JAK3_PHODC</name>
<dbReference type="SUPFAM" id="SSF81296">
    <property type="entry name" value="E set domains"/>
    <property type="match status" value="1"/>
</dbReference>
<feature type="region of interest" description="Disordered" evidence="1">
    <location>
        <begin position="123"/>
        <end position="149"/>
    </location>
</feature>
<reference evidence="3" key="1">
    <citation type="journal article" date="2019" name="Nat. Commun.">
        <title>Genome-wide association mapping of date palm fruit traits.</title>
        <authorList>
            <person name="Hazzouri K.M."/>
            <person name="Gros-Balthazard M."/>
            <person name="Flowers J.M."/>
            <person name="Copetti D."/>
            <person name="Lemansour A."/>
            <person name="Lebrun M."/>
            <person name="Masmoudi K."/>
            <person name="Ferrand S."/>
            <person name="Dhar M.I."/>
            <person name="Fresquez Z.A."/>
            <person name="Rosas U."/>
            <person name="Zhang J."/>
            <person name="Talag J."/>
            <person name="Lee S."/>
            <person name="Kudrna D."/>
            <person name="Powell R.F."/>
            <person name="Leitch I.J."/>
            <person name="Krueger R.R."/>
            <person name="Wing R.A."/>
            <person name="Amiri K.M.A."/>
            <person name="Purugganan M.D."/>
        </authorList>
    </citation>
    <scope>NUCLEOTIDE SEQUENCE [LARGE SCALE GENOMIC DNA]</scope>
    <source>
        <strain evidence="3">cv. Khalas</strain>
    </source>
</reference>
<feature type="domain" description="AMP-activated protein kinase glycogen-binding" evidence="2">
    <location>
        <begin position="372"/>
        <end position="461"/>
    </location>
</feature>
<dbReference type="KEGG" id="pda:103718558"/>
<keyword evidence="3" id="KW-1185">Reference proteome</keyword>
<dbReference type="Pfam" id="PF16561">
    <property type="entry name" value="AMPK1_CBM"/>
    <property type="match status" value="1"/>
</dbReference>
<dbReference type="InterPro" id="IPR014756">
    <property type="entry name" value="Ig_E-set"/>
</dbReference>
<dbReference type="AlphaFoldDB" id="A0A8B8JAK3"/>
<evidence type="ECO:0000259" key="2">
    <source>
        <dbReference type="Pfam" id="PF16561"/>
    </source>
</evidence>
<organism evidence="3 5">
    <name type="scientific">Phoenix dactylifera</name>
    <name type="common">Date palm</name>
    <dbReference type="NCBI Taxonomy" id="42345"/>
    <lineage>
        <taxon>Eukaryota</taxon>
        <taxon>Viridiplantae</taxon>
        <taxon>Streptophyta</taxon>
        <taxon>Embryophyta</taxon>
        <taxon>Tracheophyta</taxon>
        <taxon>Spermatophyta</taxon>
        <taxon>Magnoliopsida</taxon>
        <taxon>Liliopsida</taxon>
        <taxon>Arecaceae</taxon>
        <taxon>Coryphoideae</taxon>
        <taxon>Phoeniceae</taxon>
        <taxon>Phoenix</taxon>
    </lineage>
</organism>
<accession>A0A8B8JAK3</accession>
<evidence type="ECO:0000313" key="5">
    <source>
        <dbReference type="RefSeq" id="XP_026664865.2"/>
    </source>
</evidence>
<dbReference type="GO" id="GO:0009507">
    <property type="term" value="C:chloroplast"/>
    <property type="evidence" value="ECO:0007669"/>
    <property type="project" value="UniProtKB-ARBA"/>
</dbReference>
<sequence length="462" mass="52271">MATLCPFSSLSWASRHLLPFSSSPKLEGFHLQWRSRPIPAPRDLTLACSGEKSSKKARASRALKSNEEICGELREFMSTMGLPEDCVPSTKELSKHGRKDLANIVRRRGYKAIKELLINSSKSNSPLEEIPDGNQHHTNASKDETEEGQERKIYVSLECISSSSDSSLKDEYIVNSNGARLTPVDSEIYGPSESSVESFHLKAANFIKTGELDTLEDYLEAENSDTQYSPEFGSCILNSSGPDTDSLASQQEAPYKEQPLKRDDHSSGEWTNLDEDFSSEANESDDQTEINHLKALLHQKEMELFQLRLQIEEEKVLNLSCFGIIQIEEEKLVLFNLQAKTNSEIGDVQRNIAEKDVELHLTQEKLHGLQEVHIDYWANADIVEVAGNFNGWLHRIKMDRNPSSEPIERPGARKPLLWSTVLWLYPGVYEIKFIVDGQWRFDSQRETINSGSITNNVLRVDR</sequence>
<dbReference type="InterPro" id="IPR013783">
    <property type="entry name" value="Ig-like_fold"/>
</dbReference>
<dbReference type="Gene3D" id="2.60.40.10">
    <property type="entry name" value="Immunoglobulins"/>
    <property type="match status" value="1"/>
</dbReference>
<dbReference type="PANTHER" id="PTHR47434">
    <property type="entry name" value="PROTEIN PTST HOMOLOG 3, CHLOROPLASTIC"/>
    <property type="match status" value="1"/>
</dbReference>
<feature type="region of interest" description="Disordered" evidence="1">
    <location>
        <begin position="239"/>
        <end position="273"/>
    </location>
</feature>
<proteinExistence type="predicted"/>
<dbReference type="GeneID" id="103718558"/>
<reference evidence="4 5" key="2">
    <citation type="submission" date="2025-04" db="UniProtKB">
        <authorList>
            <consortium name="RefSeq"/>
        </authorList>
    </citation>
    <scope>IDENTIFICATION</scope>
    <source>
        <tissue evidence="4 5">Young leaves</tissue>
    </source>
</reference>
<feature type="compositionally biased region" description="Basic and acidic residues" evidence="1">
    <location>
        <begin position="254"/>
        <end position="267"/>
    </location>
</feature>
<evidence type="ECO:0000313" key="3">
    <source>
        <dbReference type="Proteomes" id="UP000228380"/>
    </source>
</evidence>
<feature type="compositionally biased region" description="Basic and acidic residues" evidence="1">
    <location>
        <begin position="140"/>
        <end position="149"/>
    </location>
</feature>
<evidence type="ECO:0000256" key="1">
    <source>
        <dbReference type="SAM" id="MobiDB-lite"/>
    </source>
</evidence>